<evidence type="ECO:0000313" key="2">
    <source>
        <dbReference type="EMBL" id="PPQ91252.1"/>
    </source>
</evidence>
<evidence type="ECO:0000256" key="1">
    <source>
        <dbReference type="SAM" id="MobiDB-lite"/>
    </source>
</evidence>
<sequence length="100" mass="11348">MFRVDIVAVVMKESIRYTAAVLVHTRPAGFSSNPATPLPRLRRILPQPPILTEDEQRPVANPSPNPRTRGPSFCKTMKGMTRSRHLDVHRFEGWKVGNME</sequence>
<gene>
    <name evidence="2" type="ORF">CVT25_006391</name>
</gene>
<reference evidence="2 3" key="1">
    <citation type="journal article" date="2018" name="Evol. Lett.">
        <title>Horizontal gene cluster transfer increased hallucinogenic mushroom diversity.</title>
        <authorList>
            <person name="Reynolds H.T."/>
            <person name="Vijayakumar V."/>
            <person name="Gluck-Thaler E."/>
            <person name="Korotkin H.B."/>
            <person name="Matheny P.B."/>
            <person name="Slot J.C."/>
        </authorList>
    </citation>
    <scope>NUCLEOTIDE SEQUENCE [LARGE SCALE GENOMIC DNA]</scope>
    <source>
        <strain evidence="2 3">2631</strain>
    </source>
</reference>
<evidence type="ECO:0000313" key="3">
    <source>
        <dbReference type="Proteomes" id="UP000283269"/>
    </source>
</evidence>
<proteinExistence type="predicted"/>
<dbReference type="EMBL" id="NHYD01001406">
    <property type="protein sequence ID" value="PPQ91252.1"/>
    <property type="molecule type" value="Genomic_DNA"/>
</dbReference>
<comment type="caution">
    <text evidence="2">The sequence shown here is derived from an EMBL/GenBank/DDBJ whole genome shotgun (WGS) entry which is preliminary data.</text>
</comment>
<accession>A0A409XKG1</accession>
<feature type="region of interest" description="Disordered" evidence="1">
    <location>
        <begin position="48"/>
        <end position="79"/>
    </location>
</feature>
<name>A0A409XKG1_PSICY</name>
<protein>
    <submittedName>
        <fullName evidence="2">Uncharacterized protein</fullName>
    </submittedName>
</protein>
<keyword evidence="3" id="KW-1185">Reference proteome</keyword>
<organism evidence="2 3">
    <name type="scientific">Psilocybe cyanescens</name>
    <dbReference type="NCBI Taxonomy" id="93625"/>
    <lineage>
        <taxon>Eukaryota</taxon>
        <taxon>Fungi</taxon>
        <taxon>Dikarya</taxon>
        <taxon>Basidiomycota</taxon>
        <taxon>Agaricomycotina</taxon>
        <taxon>Agaricomycetes</taxon>
        <taxon>Agaricomycetidae</taxon>
        <taxon>Agaricales</taxon>
        <taxon>Agaricineae</taxon>
        <taxon>Strophariaceae</taxon>
        <taxon>Psilocybe</taxon>
    </lineage>
</organism>
<dbReference type="Proteomes" id="UP000283269">
    <property type="component" value="Unassembled WGS sequence"/>
</dbReference>
<dbReference type="InParanoid" id="A0A409XKG1"/>
<dbReference type="AlphaFoldDB" id="A0A409XKG1"/>